<comment type="subcellular location">
    <subcellularLocation>
        <location evidence="1">Host cytoplasm</location>
    </subcellularLocation>
    <subcellularLocation>
        <location evidence="2">Virion</location>
    </subcellularLocation>
</comment>
<dbReference type="InterPro" id="IPR004005">
    <property type="entry name" value="Calicivirus_coat"/>
</dbReference>
<evidence type="ECO:0000256" key="6">
    <source>
        <dbReference type="ARBA" id="ARBA00023200"/>
    </source>
</evidence>
<evidence type="ECO:0000313" key="8">
    <source>
        <dbReference type="EMBL" id="AAY44306.1"/>
    </source>
</evidence>
<dbReference type="SUPFAM" id="SSF88633">
    <property type="entry name" value="Positive stranded ssRNA viruses"/>
    <property type="match status" value="1"/>
</dbReference>
<reference evidence="8" key="1">
    <citation type="submission" date="2005-04" db="EMBL/GenBank/DDBJ databases">
        <authorList>
            <person name="Abd-Eldaim M."/>
            <person name="Wilkes B."/>
            <person name="Kennedy M."/>
            <person name="Potgieter L."/>
        </authorList>
    </citation>
    <scope>NUCLEOTIDE SEQUENCE</scope>
    <source>
        <strain evidence="8">UTCVM-NH6</strain>
    </source>
</reference>
<keyword evidence="6" id="KW-1035">Host cytoplasm</keyword>
<evidence type="ECO:0000256" key="5">
    <source>
        <dbReference type="ARBA" id="ARBA00022844"/>
    </source>
</evidence>
<keyword evidence="5" id="KW-0946">Virion</keyword>
<dbReference type="Pfam" id="PF00915">
    <property type="entry name" value="Calici_coat"/>
    <property type="match status" value="1"/>
</dbReference>
<protein>
    <recommendedName>
        <fullName evidence="4">Capsid protein VP1</fullName>
    </recommendedName>
</protein>
<proteinExistence type="evidence at transcript level"/>
<dbReference type="InterPro" id="IPR029053">
    <property type="entry name" value="Viral_coat"/>
</dbReference>
<evidence type="ECO:0000256" key="4">
    <source>
        <dbReference type="ARBA" id="ARBA00018984"/>
    </source>
</evidence>
<feature type="domain" description="Calicivirus coat protein" evidence="7">
    <location>
        <begin position="109"/>
        <end position="396"/>
    </location>
</feature>
<dbReference type="EMBL" id="AY996857">
    <property type="protein sequence ID" value="AAY44306.1"/>
    <property type="molecule type" value="mRNA"/>
</dbReference>
<evidence type="ECO:0000256" key="1">
    <source>
        <dbReference type="ARBA" id="ARBA00004192"/>
    </source>
</evidence>
<accession>A5D6N5</accession>
<name>A5D6N5_FCV</name>
<dbReference type="Gene3D" id="2.60.120.20">
    <property type="match status" value="1"/>
</dbReference>
<evidence type="ECO:0000256" key="2">
    <source>
        <dbReference type="ARBA" id="ARBA00004328"/>
    </source>
</evidence>
<comment type="similarity">
    <text evidence="3">Belongs to the caliciviridae capsid protein family.</text>
</comment>
<evidence type="ECO:0000256" key="3">
    <source>
        <dbReference type="ARBA" id="ARBA00008633"/>
    </source>
</evidence>
<organism evidence="8">
    <name type="scientific">Feline calicivirus</name>
    <name type="common">FCV</name>
    <dbReference type="NCBI Taxonomy" id="11978"/>
    <lineage>
        <taxon>Viruses</taxon>
        <taxon>Riboviria</taxon>
        <taxon>Orthornavirae</taxon>
        <taxon>Pisuviricota</taxon>
        <taxon>Pisoniviricetes</taxon>
        <taxon>Picornavirales</taxon>
        <taxon>Caliciviridae</taxon>
        <taxon>Vesivirus</taxon>
        <taxon>Vesivirus felis</taxon>
    </lineage>
</organism>
<dbReference type="GO" id="GO:0030430">
    <property type="term" value="C:host cell cytoplasm"/>
    <property type="evidence" value="ECO:0007669"/>
    <property type="project" value="UniProtKB-SubCell"/>
</dbReference>
<sequence length="671" mass="74026">MCSTCANVLKYYGWDPHIQLVINPNKFLSVGFCDRPLMCCYPELLPEFGTVWDCGQSPLQIYLESILGDDEWSSTYDAIDPCVPPMHWDEAGKVFQPHPGVLMHYLIGKVAEGWDPELPLIRLEADDGSITAPEQGTMVGGVIAEPSSQMSTVADMATGKTVDSEWEAFFSFHTSVNWSTSETQGKILFKQSLGPLLNPYLEHLSRLYVAWSGISLKLDFLFLALVSLGGKLAAIVVPPGIDPVQSTSMLQYPHVLFDARQAEPVIFSIPDLRSSLYHLMSDTDTTSLVIMVYNDLINPYANDANSSGCIVTVETKPGPDFKFHLLKPPGSMLTHGSVPSDLIPKTSSLWIGNRYWSDITDFVIRPFVFQANRHFDFNQETAGWSTPRFRPISVTLSQKEGEKLGVGIATDYIVPGIPDGWPDTTIPETLTPAGDYAITSRNGNDIITAAEYDSADLIKNNTNFRGMYICGSLQRAWGDKKVSNTAFITTATLNDHKSKITPSNVIDQSKVIVFQDNHVNKDVQTSDDTLALLGYTGIGEQAIGADRDRVVRISTLPETGARGGNHPIFYKNSIKLGYVIRSIDVFNSQILHTSRQLSLNHYLLSPDSFAVYRVVDSNGSWFDIGIDSDGFSFVGVSNIGKLEFPLSASYMGIQLAKVRLASNIRSNMIKL</sequence>
<evidence type="ECO:0000259" key="7">
    <source>
        <dbReference type="Pfam" id="PF00915"/>
    </source>
</evidence>
<reference evidence="8" key="2">
    <citation type="journal article" date="2009" name="Arch. Virol.">
        <title>Development and validation of a TaqMan real-time reverse transcription-PCR for rapid detection of feline calicivirus.</title>
        <authorList>
            <person name="Abd-Eldaim M.M."/>
            <person name="Wilkes R.P."/>
            <person name="Thomas K.V."/>
            <person name="Kennedy M.A."/>
        </authorList>
    </citation>
    <scope>NUCLEOTIDE SEQUENCE</scope>
    <source>
        <strain evidence="8">UTCVM-NH6</strain>
    </source>
</reference>
<dbReference type="GO" id="GO:0044423">
    <property type="term" value="C:virion component"/>
    <property type="evidence" value="ECO:0007669"/>
    <property type="project" value="UniProtKB-KW"/>
</dbReference>